<name>A0ABT6JFX7_9GAMM</name>
<dbReference type="PROSITE" id="PS51257">
    <property type="entry name" value="PROKAR_LIPOPROTEIN"/>
    <property type="match status" value="1"/>
</dbReference>
<reference evidence="3 4" key="1">
    <citation type="submission" date="2023-04" db="EMBL/GenBank/DDBJ databases">
        <title>Luteimonas sp. M1R5S18.</title>
        <authorList>
            <person name="Sun J.-Q."/>
        </authorList>
    </citation>
    <scope>NUCLEOTIDE SEQUENCE [LARGE SCALE GENOMIC DNA]</scope>
    <source>
        <strain evidence="3 4">M1R5S18</strain>
    </source>
</reference>
<evidence type="ECO:0000256" key="1">
    <source>
        <dbReference type="SAM" id="MobiDB-lite"/>
    </source>
</evidence>
<evidence type="ECO:0000313" key="4">
    <source>
        <dbReference type="Proteomes" id="UP001156831"/>
    </source>
</evidence>
<feature type="signal peptide" evidence="2">
    <location>
        <begin position="1"/>
        <end position="28"/>
    </location>
</feature>
<keyword evidence="4" id="KW-1185">Reference proteome</keyword>
<sequence>MPSTKQRFPSARVAILAVVAAVGLSACATYDDEFAGINSRLDQLDTRVQGAAQSAESANQSAQQANQRLDQLEGRVQQLESSPRRTPRG</sequence>
<accession>A0ABT6JFX7</accession>
<dbReference type="Gene3D" id="1.20.1260.80">
    <property type="match status" value="1"/>
</dbReference>
<keyword evidence="2" id="KW-0732">Signal</keyword>
<dbReference type="SUPFAM" id="SSF57997">
    <property type="entry name" value="Tropomyosin"/>
    <property type="match status" value="1"/>
</dbReference>
<dbReference type="Proteomes" id="UP001156831">
    <property type="component" value="Unassembled WGS sequence"/>
</dbReference>
<feature type="chain" id="PRO_5045289455" description="Murein lipoprotein" evidence="2">
    <location>
        <begin position="29"/>
        <end position="89"/>
    </location>
</feature>
<protein>
    <recommendedName>
        <fullName evidence="5">Murein lipoprotein</fullName>
    </recommendedName>
</protein>
<feature type="region of interest" description="Disordered" evidence="1">
    <location>
        <begin position="48"/>
        <end position="89"/>
    </location>
</feature>
<evidence type="ECO:0000313" key="3">
    <source>
        <dbReference type="EMBL" id="MDH5829564.1"/>
    </source>
</evidence>
<organism evidence="3 4">
    <name type="scientific">Luteimonas rhizosphaericola</name>
    <dbReference type="NCBI Taxonomy" id="3042024"/>
    <lineage>
        <taxon>Bacteria</taxon>
        <taxon>Pseudomonadati</taxon>
        <taxon>Pseudomonadota</taxon>
        <taxon>Gammaproteobacteria</taxon>
        <taxon>Lysobacterales</taxon>
        <taxon>Lysobacteraceae</taxon>
        <taxon>Luteimonas</taxon>
    </lineage>
</organism>
<dbReference type="EMBL" id="JARXRN010000016">
    <property type="protein sequence ID" value="MDH5829564.1"/>
    <property type="molecule type" value="Genomic_DNA"/>
</dbReference>
<evidence type="ECO:0008006" key="5">
    <source>
        <dbReference type="Google" id="ProtNLM"/>
    </source>
</evidence>
<gene>
    <name evidence="3" type="ORF">QFW80_03395</name>
</gene>
<proteinExistence type="predicted"/>
<feature type="compositionally biased region" description="Low complexity" evidence="1">
    <location>
        <begin position="49"/>
        <end position="67"/>
    </location>
</feature>
<dbReference type="RefSeq" id="WP_280599763.1">
    <property type="nucleotide sequence ID" value="NZ_JARXRN010000016.1"/>
</dbReference>
<evidence type="ECO:0000256" key="2">
    <source>
        <dbReference type="SAM" id="SignalP"/>
    </source>
</evidence>
<comment type="caution">
    <text evidence="3">The sequence shown here is derived from an EMBL/GenBank/DDBJ whole genome shotgun (WGS) entry which is preliminary data.</text>
</comment>